<keyword evidence="10" id="KW-1185">Reference proteome</keyword>
<reference evidence="8 11" key="4">
    <citation type="submission" date="2019-12" db="EMBL/GenBank/DDBJ databases">
        <title>Multi-Generational Helicobacter saguini Isolates.</title>
        <authorList>
            <person name="Mannion A."/>
            <person name="Shen Z."/>
            <person name="Fox J.G."/>
        </authorList>
    </citation>
    <scope>NUCLEOTIDE SEQUENCE [LARGE SCALE GENOMIC DNA]</scope>
    <source>
        <strain evidence="8">16-048</strain>
        <strain evidence="11">16-048 (F4)</strain>
    </source>
</reference>
<evidence type="ECO:0000256" key="2">
    <source>
        <dbReference type="ARBA" id="ARBA00007349"/>
    </source>
</evidence>
<dbReference type="NCBIfam" id="TIGR00785">
    <property type="entry name" value="dass"/>
    <property type="match status" value="1"/>
</dbReference>
<feature type="compositionally biased region" description="Polar residues" evidence="6">
    <location>
        <begin position="13"/>
        <end position="30"/>
    </location>
</feature>
<name>A0A347VVG3_9HELI</name>
<feature type="transmembrane region" description="Helical" evidence="7">
    <location>
        <begin position="518"/>
        <end position="538"/>
    </location>
</feature>
<dbReference type="RefSeq" id="WP_081948377.1">
    <property type="nucleotide sequence ID" value="NZ_JRMP02000014.1"/>
</dbReference>
<feature type="transmembrane region" description="Helical" evidence="7">
    <location>
        <begin position="286"/>
        <end position="309"/>
    </location>
</feature>
<dbReference type="PANTHER" id="PTHR42826">
    <property type="entry name" value="DICARBOXYLATE TRANSPORTER 2.1, CHLOROPLASTIC"/>
    <property type="match status" value="1"/>
</dbReference>
<evidence type="ECO:0000256" key="4">
    <source>
        <dbReference type="ARBA" id="ARBA00022989"/>
    </source>
</evidence>
<accession>A0A347VVG3</accession>
<feature type="transmembrane region" description="Helical" evidence="7">
    <location>
        <begin position="458"/>
        <end position="481"/>
    </location>
</feature>
<dbReference type="AlphaFoldDB" id="A0A347VVG3"/>
<dbReference type="GO" id="GO:0016020">
    <property type="term" value="C:membrane"/>
    <property type="evidence" value="ECO:0007669"/>
    <property type="project" value="UniProtKB-SubCell"/>
</dbReference>
<evidence type="ECO:0000256" key="6">
    <source>
        <dbReference type="SAM" id="MobiDB-lite"/>
    </source>
</evidence>
<evidence type="ECO:0000313" key="9">
    <source>
        <dbReference type="EMBL" id="TLD93320.1"/>
    </source>
</evidence>
<dbReference type="Proteomes" id="UP000477070">
    <property type="component" value="Unassembled WGS sequence"/>
</dbReference>
<reference evidence="9 10" key="2">
    <citation type="journal article" date="2016" name="Infect. Immun.">
        <title>Helicobacter saguini, a Novel Helicobacter Isolated from Cotton-Top Tamarins with Ulcerative Colitis, Has Proinflammatory Properties and Induces Typhlocolitis and Dysplasia in Gnotobiotic IL-10-/- Mice.</title>
        <authorList>
            <person name="Shen Z."/>
            <person name="Mannion A."/>
            <person name="Whary M.T."/>
            <person name="Muthupalani S."/>
            <person name="Sheh A."/>
            <person name="Feng Y."/>
            <person name="Gong G."/>
            <person name="Vandamme P."/>
            <person name="Holcombe H.R."/>
            <person name="Paster B.J."/>
            <person name="Fox J.G."/>
        </authorList>
    </citation>
    <scope>NUCLEOTIDE SEQUENCE [LARGE SCALE GENOMIC DNA]</scope>
    <source>
        <strain evidence="9 10">MIT 97-6194</strain>
    </source>
</reference>
<evidence type="ECO:0000313" key="8">
    <source>
        <dbReference type="EMBL" id="MWV69243.1"/>
    </source>
</evidence>
<feature type="compositionally biased region" description="Basic and acidic residues" evidence="6">
    <location>
        <begin position="1"/>
        <end position="12"/>
    </location>
</feature>
<dbReference type="GO" id="GO:0022857">
    <property type="term" value="F:transmembrane transporter activity"/>
    <property type="evidence" value="ECO:0007669"/>
    <property type="project" value="InterPro"/>
</dbReference>
<keyword evidence="5 7" id="KW-0472">Membrane</keyword>
<dbReference type="OrthoDB" id="3170849at2"/>
<comment type="similarity">
    <text evidence="2">Belongs to the SLC13A/DASS transporter (TC 2.A.47) family. DIT1 subfamily.</text>
</comment>
<evidence type="ECO:0000256" key="7">
    <source>
        <dbReference type="SAM" id="Phobius"/>
    </source>
</evidence>
<gene>
    <name evidence="8" type="ORF">DCO61_04260</name>
    <name evidence="9" type="ORF">LS64_008785</name>
</gene>
<dbReference type="InterPro" id="IPR030676">
    <property type="entry name" value="CitT-rel"/>
</dbReference>
<reference evidence="9" key="3">
    <citation type="submission" date="2018-04" db="EMBL/GenBank/DDBJ databases">
        <authorList>
            <person name="Sheh A."/>
            <person name="Shen Z."/>
            <person name="Mannion A.J."/>
            <person name="Fox J.G."/>
        </authorList>
    </citation>
    <scope>NUCLEOTIDE SEQUENCE</scope>
    <source>
        <strain evidence="9">MIT 97-6194</strain>
    </source>
</reference>
<comment type="caution">
    <text evidence="9">The sequence shown here is derived from an EMBL/GenBank/DDBJ whole genome shotgun (WGS) entry which is preliminary data.</text>
</comment>
<feature type="transmembrane region" description="Helical" evidence="7">
    <location>
        <begin position="50"/>
        <end position="69"/>
    </location>
</feature>
<dbReference type="EMBL" id="JRMP02000014">
    <property type="protein sequence ID" value="TLD93320.1"/>
    <property type="molecule type" value="Genomic_DNA"/>
</dbReference>
<evidence type="ECO:0000256" key="1">
    <source>
        <dbReference type="ARBA" id="ARBA00004141"/>
    </source>
</evidence>
<feature type="transmembrane region" description="Helical" evidence="7">
    <location>
        <begin position="339"/>
        <end position="358"/>
    </location>
</feature>
<evidence type="ECO:0000256" key="5">
    <source>
        <dbReference type="ARBA" id="ARBA00023136"/>
    </source>
</evidence>
<protein>
    <submittedName>
        <fullName evidence="9">DASS family sodium-coupled anion symporter</fullName>
    </submittedName>
</protein>
<dbReference type="PIRSF" id="PIRSF002457">
    <property type="entry name" value="DASS"/>
    <property type="match status" value="1"/>
</dbReference>
<dbReference type="Proteomes" id="UP000029714">
    <property type="component" value="Unassembled WGS sequence"/>
</dbReference>
<dbReference type="EMBL" id="QBIU01000001">
    <property type="protein sequence ID" value="MWV69243.1"/>
    <property type="molecule type" value="Genomic_DNA"/>
</dbReference>
<sequence length="544" mass="59101">MADSKQDSKTQDSNKTTESNGSKKPISAKQSIKESSAKALASRHIGKLEFNFPIIPTLVCLAIGFFFWFSTPPGDAVVMVNGEEKLIKGISQDGWRLLGIFIATILAIILKIMPIGALSIVAISIVAVTCVTAPTMKASMTNSLSGFHESLIWLIAVAVMISRGIIKTGLGRRVGFFFISLFGRKTLGIAYSIVISELILAPVTPSNTARGGGIVHPIMRSISHSFGSDPENNTQNRIGRYLALVNFEANPITSGMFITATAPNPLVVNLVADVTGGDFHITWGQWAVAMLLPSLVALFLMPLVVWFFYPPEIKDTHNAKQLAKSELAKMGKMTHLEKVMLGIFGIMLLLWAGVTDLIGIKMDPAAVAFIGLSLSLLAGILTWQDCLSEKSAWDTLVWFSALVMMATFLNKLGVIAYVAQHLEVGIRGLGLSWFWACLLLTLIYLYLHYFFASTTAHVAAMFAAFYGVGIALGAPPMLYALMLAAAGNIMMSLTHYATGTAPVIFGSGYITIGEWWKMGFIMSVVNIIIFAIFGSIWWKILGYY</sequence>
<dbReference type="STRING" id="1548018.LS64_11875"/>
<evidence type="ECO:0000313" key="10">
    <source>
        <dbReference type="Proteomes" id="UP000029714"/>
    </source>
</evidence>
<evidence type="ECO:0000256" key="3">
    <source>
        <dbReference type="ARBA" id="ARBA00022692"/>
    </source>
</evidence>
<feature type="transmembrane region" description="Helical" evidence="7">
    <location>
        <begin position="396"/>
        <end position="419"/>
    </location>
</feature>
<proteinExistence type="inferred from homology"/>
<feature type="region of interest" description="Disordered" evidence="6">
    <location>
        <begin position="1"/>
        <end position="31"/>
    </location>
</feature>
<feature type="transmembrane region" description="Helical" evidence="7">
    <location>
        <begin position="493"/>
        <end position="512"/>
    </location>
</feature>
<reference evidence="9 10" key="1">
    <citation type="journal article" date="2014" name="Genome Announc.">
        <title>Draft genome sequences of eight enterohepatic helicobacter species isolated from both laboratory and wild rodents.</title>
        <authorList>
            <person name="Sheh A."/>
            <person name="Shen Z."/>
            <person name="Fox J.G."/>
        </authorList>
    </citation>
    <scope>NUCLEOTIDE SEQUENCE [LARGE SCALE GENOMIC DNA]</scope>
    <source>
        <strain evidence="9 10">MIT 97-6194</strain>
    </source>
</reference>
<dbReference type="Pfam" id="PF00939">
    <property type="entry name" value="Na_sulph_symp"/>
    <property type="match status" value="1"/>
</dbReference>
<keyword evidence="3 7" id="KW-0812">Transmembrane</keyword>
<feature type="transmembrane region" description="Helical" evidence="7">
    <location>
        <begin position="94"/>
        <end position="110"/>
    </location>
</feature>
<comment type="subcellular location">
    <subcellularLocation>
        <location evidence="1">Membrane</location>
        <topology evidence="1">Multi-pass membrane protein</topology>
    </subcellularLocation>
</comment>
<organism evidence="9 10">
    <name type="scientific">Helicobacter saguini</name>
    <dbReference type="NCBI Taxonomy" id="1548018"/>
    <lineage>
        <taxon>Bacteria</taxon>
        <taxon>Pseudomonadati</taxon>
        <taxon>Campylobacterota</taxon>
        <taxon>Epsilonproteobacteria</taxon>
        <taxon>Campylobacterales</taxon>
        <taxon>Helicobacteraceae</taxon>
        <taxon>Helicobacter</taxon>
    </lineage>
</organism>
<evidence type="ECO:0000313" key="11">
    <source>
        <dbReference type="Proteomes" id="UP000477070"/>
    </source>
</evidence>
<keyword evidence="4 7" id="KW-1133">Transmembrane helix</keyword>
<feature type="transmembrane region" description="Helical" evidence="7">
    <location>
        <begin position="365"/>
        <end position="384"/>
    </location>
</feature>
<feature type="transmembrane region" description="Helical" evidence="7">
    <location>
        <begin position="431"/>
        <end position="452"/>
    </location>
</feature>
<dbReference type="InterPro" id="IPR001898">
    <property type="entry name" value="SLC13A/DASS"/>
</dbReference>
<feature type="transmembrane region" description="Helical" evidence="7">
    <location>
        <begin position="147"/>
        <end position="166"/>
    </location>
</feature>